<dbReference type="GO" id="GO:0006900">
    <property type="term" value="P:vesicle budding from membrane"/>
    <property type="evidence" value="ECO:0007669"/>
    <property type="project" value="TreeGrafter"/>
</dbReference>
<evidence type="ECO:0000313" key="8">
    <source>
        <dbReference type="EMBL" id="RIA90575.1"/>
    </source>
</evidence>
<dbReference type="AlphaFoldDB" id="A0A397T2U5"/>
<evidence type="ECO:0000256" key="2">
    <source>
        <dbReference type="ARBA" id="ARBA00006190"/>
    </source>
</evidence>
<keyword evidence="3" id="KW-0813">Transport</keyword>
<name>A0A397T2U5_9GLOM</name>
<dbReference type="PANTHER" id="PTHR22761">
    <property type="entry name" value="CHARGED MULTIVESICULAR BODY PROTEIN"/>
    <property type="match status" value="1"/>
</dbReference>
<protein>
    <submittedName>
        <fullName evidence="8">Snf7-domain-containing protein</fullName>
    </submittedName>
</protein>
<dbReference type="GO" id="GO:0032511">
    <property type="term" value="P:late endosome to vacuole transport via multivesicular body sorting pathway"/>
    <property type="evidence" value="ECO:0007669"/>
    <property type="project" value="TreeGrafter"/>
</dbReference>
<feature type="compositionally biased region" description="Basic and acidic residues" evidence="7">
    <location>
        <begin position="192"/>
        <end position="213"/>
    </location>
</feature>
<dbReference type="STRING" id="658196.A0A397T2U5"/>
<organism evidence="8 9">
    <name type="scientific">Glomus cerebriforme</name>
    <dbReference type="NCBI Taxonomy" id="658196"/>
    <lineage>
        <taxon>Eukaryota</taxon>
        <taxon>Fungi</taxon>
        <taxon>Fungi incertae sedis</taxon>
        <taxon>Mucoromycota</taxon>
        <taxon>Glomeromycotina</taxon>
        <taxon>Glomeromycetes</taxon>
        <taxon>Glomerales</taxon>
        <taxon>Glomeraceae</taxon>
        <taxon>Glomus</taxon>
    </lineage>
</organism>
<keyword evidence="6" id="KW-0472">Membrane</keyword>
<comment type="similarity">
    <text evidence="2">Belongs to the SNF7 family.</text>
</comment>
<dbReference type="Pfam" id="PF03357">
    <property type="entry name" value="Snf7"/>
    <property type="match status" value="1"/>
</dbReference>
<keyword evidence="9" id="KW-1185">Reference proteome</keyword>
<evidence type="ECO:0000256" key="3">
    <source>
        <dbReference type="ARBA" id="ARBA00022448"/>
    </source>
</evidence>
<evidence type="ECO:0000256" key="7">
    <source>
        <dbReference type="SAM" id="MobiDB-lite"/>
    </source>
</evidence>
<proteinExistence type="inferred from homology"/>
<accession>A0A397T2U5</accession>
<feature type="region of interest" description="Disordered" evidence="7">
    <location>
        <begin position="164"/>
        <end position="213"/>
    </location>
</feature>
<dbReference type="GO" id="GO:0015031">
    <property type="term" value="P:protein transport"/>
    <property type="evidence" value="ECO:0007669"/>
    <property type="project" value="UniProtKB-KW"/>
</dbReference>
<evidence type="ECO:0000256" key="5">
    <source>
        <dbReference type="ARBA" id="ARBA00022927"/>
    </source>
</evidence>
<dbReference type="Gene3D" id="6.10.250.1710">
    <property type="match status" value="1"/>
</dbReference>
<dbReference type="InterPro" id="IPR005024">
    <property type="entry name" value="Snf7_fam"/>
</dbReference>
<keyword evidence="4" id="KW-0967">Endosome</keyword>
<keyword evidence="5" id="KW-0653">Protein transport</keyword>
<dbReference type="GO" id="GO:0000815">
    <property type="term" value="C:ESCRT III complex"/>
    <property type="evidence" value="ECO:0007669"/>
    <property type="project" value="TreeGrafter"/>
</dbReference>
<dbReference type="GO" id="GO:0005771">
    <property type="term" value="C:multivesicular body"/>
    <property type="evidence" value="ECO:0007669"/>
    <property type="project" value="TreeGrafter"/>
</dbReference>
<dbReference type="EMBL" id="QKYT01000177">
    <property type="protein sequence ID" value="RIA90575.1"/>
    <property type="molecule type" value="Genomic_DNA"/>
</dbReference>
<dbReference type="OrthoDB" id="441172at2759"/>
<comment type="subcellular location">
    <subcellularLocation>
        <location evidence="1">Endosome membrane</location>
    </subcellularLocation>
</comment>
<evidence type="ECO:0000256" key="6">
    <source>
        <dbReference type="ARBA" id="ARBA00023136"/>
    </source>
</evidence>
<evidence type="ECO:0000256" key="4">
    <source>
        <dbReference type="ARBA" id="ARBA00022753"/>
    </source>
</evidence>
<dbReference type="Gene3D" id="1.10.287.1060">
    <property type="entry name" value="ESAT-6-like"/>
    <property type="match status" value="1"/>
</dbReference>
<comment type="caution">
    <text evidence="8">The sequence shown here is derived from an EMBL/GenBank/DDBJ whole genome shotgun (WGS) entry which is preliminary data.</text>
</comment>
<gene>
    <name evidence="8" type="ORF">C1645_737782</name>
</gene>
<dbReference type="PANTHER" id="PTHR22761:SF5">
    <property type="entry name" value="CHARGED MULTIVESICULAR BODY PROTEIN 6"/>
    <property type="match status" value="1"/>
</dbReference>
<sequence length="213" mass="24138">MGNKSSKITSQDRAILDLKVQRDKLKQYQKKLQIVAEKETQVAKEALLKNNKRGALLALKKKKYQEQLLSKSDAQLLNLEQLTQSIEFALVEKDVFAGLEQGNLILKEIHNETPIEKVEKLMEDTADAIAYQNEISEALSGKLTSEDEDEILAELAQIEKERLVDELPPVPMQAPVREDETENIEESISKQQEVKAKKSQKENRKLEAALETA</sequence>
<evidence type="ECO:0000256" key="1">
    <source>
        <dbReference type="ARBA" id="ARBA00004608"/>
    </source>
</evidence>
<evidence type="ECO:0000313" key="9">
    <source>
        <dbReference type="Proteomes" id="UP000265703"/>
    </source>
</evidence>
<reference evidence="8 9" key="1">
    <citation type="submission" date="2018-06" db="EMBL/GenBank/DDBJ databases">
        <title>Comparative genomics reveals the genomic features of Rhizophagus irregularis, R. cerebriforme, R. diaphanum and Gigaspora rosea, and their symbiotic lifestyle signature.</title>
        <authorList>
            <person name="Morin E."/>
            <person name="San Clemente H."/>
            <person name="Chen E.C.H."/>
            <person name="De La Providencia I."/>
            <person name="Hainaut M."/>
            <person name="Kuo A."/>
            <person name="Kohler A."/>
            <person name="Murat C."/>
            <person name="Tang N."/>
            <person name="Roy S."/>
            <person name="Loubradou J."/>
            <person name="Henrissat B."/>
            <person name="Grigoriev I.V."/>
            <person name="Corradi N."/>
            <person name="Roux C."/>
            <person name="Martin F.M."/>
        </authorList>
    </citation>
    <scope>NUCLEOTIDE SEQUENCE [LARGE SCALE GENOMIC DNA]</scope>
    <source>
        <strain evidence="8 9">DAOM 227022</strain>
    </source>
</reference>
<dbReference type="Proteomes" id="UP000265703">
    <property type="component" value="Unassembled WGS sequence"/>
</dbReference>